<evidence type="ECO:0000256" key="6">
    <source>
        <dbReference type="ARBA" id="ARBA00023136"/>
    </source>
</evidence>
<dbReference type="Proteomes" id="UP001267878">
    <property type="component" value="Unassembled WGS sequence"/>
</dbReference>
<feature type="transmembrane region" description="Helical" evidence="8">
    <location>
        <begin position="430"/>
        <end position="455"/>
    </location>
</feature>
<comment type="caution">
    <text evidence="10">The sequence shown here is derived from an EMBL/GenBank/DDBJ whole genome shotgun (WGS) entry which is preliminary data.</text>
</comment>
<keyword evidence="4 8" id="KW-0812">Transmembrane</keyword>
<dbReference type="EMBL" id="JAVDVW010000002">
    <property type="protein sequence ID" value="MDR7100288.1"/>
    <property type="molecule type" value="Genomic_DNA"/>
</dbReference>
<keyword evidence="6 8" id="KW-0472">Membrane</keyword>
<dbReference type="InterPro" id="IPR001905">
    <property type="entry name" value="Ammonium_transpt"/>
</dbReference>
<accession>A0ABU1VT46</accession>
<keyword evidence="7 8" id="KW-0924">Ammonia transport</keyword>
<evidence type="ECO:0000256" key="7">
    <source>
        <dbReference type="ARBA" id="ARBA00023177"/>
    </source>
</evidence>
<comment type="subcellular location">
    <subcellularLocation>
        <location evidence="8">Cell membrane</location>
        <topology evidence="8">Multi-pass membrane protein</topology>
    </subcellularLocation>
    <subcellularLocation>
        <location evidence="1">Membrane</location>
        <topology evidence="1">Multi-pass membrane protein</topology>
    </subcellularLocation>
</comment>
<gene>
    <name evidence="10" type="ORF">J2X04_002669</name>
</gene>
<dbReference type="InterPro" id="IPR029020">
    <property type="entry name" value="Ammonium/urea_transptr"/>
</dbReference>
<reference evidence="10 11" key="1">
    <citation type="submission" date="2023-07" db="EMBL/GenBank/DDBJ databases">
        <title>Sorghum-associated microbial communities from plants grown in Nebraska, USA.</title>
        <authorList>
            <person name="Schachtman D."/>
        </authorList>
    </citation>
    <scope>NUCLEOTIDE SEQUENCE [LARGE SCALE GENOMIC DNA]</scope>
    <source>
        <strain evidence="10 11">BE187</strain>
    </source>
</reference>
<feature type="transmembrane region" description="Helical" evidence="8">
    <location>
        <begin position="89"/>
        <end position="109"/>
    </location>
</feature>
<feature type="transmembrane region" description="Helical" evidence="8">
    <location>
        <begin position="296"/>
        <end position="317"/>
    </location>
</feature>
<evidence type="ECO:0000313" key="11">
    <source>
        <dbReference type="Proteomes" id="UP001267878"/>
    </source>
</evidence>
<feature type="transmembrane region" description="Helical" evidence="8">
    <location>
        <begin position="231"/>
        <end position="251"/>
    </location>
</feature>
<feature type="domain" description="Ammonium transporter AmtB-like" evidence="9">
    <location>
        <begin position="56"/>
        <end position="482"/>
    </location>
</feature>
<sequence length="484" mass="50012">MQPITAIIRRPDGRQRVGWGGRVAIAVVLVLAAPAIAFAQQAAHAAPPAVDKGDIAWLLVCSALVIFMTLPGLALFYGGLVRSKNVLSVLMQCLLVFALVAVLWVLYGYSLAFTPGNTFVGGSGRLFANGLTTSALAATFSKGVYIPELVFFVFQGAFACITCALIVGAFAERVKFAGVLVFTVLWFTFAYAPMAHMVWFFPGPDAFTSNAAVPGVLARSGFLFAKGTLDFAGGTVVHINAATAGLVGAYLTGRRIGYGREAIKPHNLTQTMVGASILWVGWFGFNAGSALEANAIAAQAFVNTFLATAAAVLGWTALEWISKGKPSMLGAASGAVAGLVAITPAAGFVGLCGALVIGALAGVACLWGVSGLKRLLGADDALDVFGVHGLGGILGALLTGVFAAPALGGAGVWDYVSETASPDYDIVHQVWIQLQGVGVTVLVSGVVALVSFLVVKYTVGLRVPEEAEREGLDISSHGEAAYEH</sequence>
<dbReference type="Gene3D" id="1.10.3430.10">
    <property type="entry name" value="Ammonium transporter AmtB like domains"/>
    <property type="match status" value="1"/>
</dbReference>
<dbReference type="PANTHER" id="PTHR43029:SF10">
    <property type="entry name" value="AMMONIUM TRANSPORTER MEP2"/>
    <property type="match status" value="1"/>
</dbReference>
<proteinExistence type="inferred from homology"/>
<evidence type="ECO:0000256" key="8">
    <source>
        <dbReference type="RuleBase" id="RU362002"/>
    </source>
</evidence>
<dbReference type="NCBIfam" id="TIGR00836">
    <property type="entry name" value="amt"/>
    <property type="match status" value="1"/>
</dbReference>
<keyword evidence="5 8" id="KW-1133">Transmembrane helix</keyword>
<dbReference type="RefSeq" id="WP_310054965.1">
    <property type="nucleotide sequence ID" value="NZ_JAVDVW010000002.1"/>
</dbReference>
<feature type="transmembrane region" description="Helical" evidence="8">
    <location>
        <begin position="55"/>
        <end position="77"/>
    </location>
</feature>
<evidence type="ECO:0000259" key="9">
    <source>
        <dbReference type="Pfam" id="PF00909"/>
    </source>
</evidence>
<evidence type="ECO:0000256" key="3">
    <source>
        <dbReference type="ARBA" id="ARBA00022448"/>
    </source>
</evidence>
<feature type="transmembrane region" description="Helical" evidence="8">
    <location>
        <begin position="329"/>
        <end position="348"/>
    </location>
</feature>
<dbReference type="PROSITE" id="PS01219">
    <property type="entry name" value="AMMONIUM_TRANSP"/>
    <property type="match status" value="1"/>
</dbReference>
<name>A0ABU1VT46_9GAMM</name>
<dbReference type="SUPFAM" id="SSF111352">
    <property type="entry name" value="Ammonium transporter"/>
    <property type="match status" value="1"/>
</dbReference>
<protein>
    <recommendedName>
        <fullName evidence="8">Ammonium transporter</fullName>
    </recommendedName>
</protein>
<keyword evidence="11" id="KW-1185">Reference proteome</keyword>
<feature type="transmembrane region" description="Helical" evidence="8">
    <location>
        <begin position="149"/>
        <end position="171"/>
    </location>
</feature>
<evidence type="ECO:0000256" key="1">
    <source>
        <dbReference type="ARBA" id="ARBA00004141"/>
    </source>
</evidence>
<dbReference type="Pfam" id="PF00909">
    <property type="entry name" value="Ammonium_transp"/>
    <property type="match status" value="1"/>
</dbReference>
<evidence type="ECO:0000256" key="2">
    <source>
        <dbReference type="ARBA" id="ARBA00005887"/>
    </source>
</evidence>
<feature type="transmembrane region" description="Helical" evidence="8">
    <location>
        <begin position="354"/>
        <end position="372"/>
    </location>
</feature>
<organism evidence="10 11">
    <name type="scientific">Agrilutibacter niabensis</name>
    <dbReference type="NCBI Taxonomy" id="380628"/>
    <lineage>
        <taxon>Bacteria</taxon>
        <taxon>Pseudomonadati</taxon>
        <taxon>Pseudomonadota</taxon>
        <taxon>Gammaproteobacteria</taxon>
        <taxon>Lysobacterales</taxon>
        <taxon>Lysobacteraceae</taxon>
        <taxon>Agrilutibacter</taxon>
    </lineage>
</organism>
<feature type="transmembrane region" description="Helical" evidence="8">
    <location>
        <begin position="178"/>
        <end position="201"/>
    </location>
</feature>
<comment type="similarity">
    <text evidence="2 8">Belongs to the ammonia transporter channel (TC 1.A.11.2) family.</text>
</comment>
<dbReference type="InterPro" id="IPR018047">
    <property type="entry name" value="Ammonium_transpt_CS"/>
</dbReference>
<feature type="transmembrane region" description="Helical" evidence="8">
    <location>
        <begin position="272"/>
        <end position="290"/>
    </location>
</feature>
<dbReference type="InterPro" id="IPR024041">
    <property type="entry name" value="NH4_transpt_AmtB-like_dom"/>
</dbReference>
<evidence type="ECO:0000256" key="4">
    <source>
        <dbReference type="ARBA" id="ARBA00022692"/>
    </source>
</evidence>
<feature type="transmembrane region" description="Helical" evidence="8">
    <location>
        <begin position="384"/>
        <end position="410"/>
    </location>
</feature>
<evidence type="ECO:0000313" key="10">
    <source>
        <dbReference type="EMBL" id="MDR7100288.1"/>
    </source>
</evidence>
<evidence type="ECO:0000256" key="5">
    <source>
        <dbReference type="ARBA" id="ARBA00022989"/>
    </source>
</evidence>
<keyword evidence="3 8" id="KW-0813">Transport</keyword>
<dbReference type="PANTHER" id="PTHR43029">
    <property type="entry name" value="AMMONIUM TRANSPORTER MEP2"/>
    <property type="match status" value="1"/>
</dbReference>